<name>A0ACC0ARQ5_CATRO</name>
<reference evidence="2" key="1">
    <citation type="journal article" date="2023" name="Nat. Plants">
        <title>Single-cell RNA sequencing provides a high-resolution roadmap for understanding the multicellular compartmentation of specialized metabolism.</title>
        <authorList>
            <person name="Sun S."/>
            <person name="Shen X."/>
            <person name="Li Y."/>
            <person name="Li Y."/>
            <person name="Wang S."/>
            <person name="Li R."/>
            <person name="Zhang H."/>
            <person name="Shen G."/>
            <person name="Guo B."/>
            <person name="Wei J."/>
            <person name="Xu J."/>
            <person name="St-Pierre B."/>
            <person name="Chen S."/>
            <person name="Sun C."/>
        </authorList>
    </citation>
    <scope>NUCLEOTIDE SEQUENCE [LARGE SCALE GENOMIC DNA]</scope>
</reference>
<dbReference type="Proteomes" id="UP001060085">
    <property type="component" value="Linkage Group LG05"/>
</dbReference>
<evidence type="ECO:0000313" key="2">
    <source>
        <dbReference type="Proteomes" id="UP001060085"/>
    </source>
</evidence>
<sequence>MLRFIKSGPRSAPGLLPGMTRRWMCSGAGGSKTTVMSFGDGSHGALGLPTSQLGLGCDAYEPTPVPGLPPNISSIAAGHYHSLAVTSDGHVWSWGRNHESQLGRPRLAPRESWNEPKRVEGLDQVRVQEAFASGVVSAAIGDDGSLWVWGKSKRGQLGIGEGITEALLPTRVETLVGEEIVKVSLGWGHALALTNQGKVFGWGYYADGRLGKIGKSLESSPLDSVAGKFGSSQELSNSMFEAAEKLVLESIGKEKDMPIVWKPSVIEELHDVEVVDVSCGLDHSLVLCRDGILLSSGSNAYGQLGRENANLGMHPVDINLRPLSLASGMGHSLAICQVQLSSDSRINSSTLVSWGWNHNSQLGRDGPENVPLVVEGLADETPVGASGGRAHSMVVTDKKELWTWGCGRNGRLALGSSMDEAEPMLVEYLEGRQVIQAVAGFDHSLVLVVE</sequence>
<evidence type="ECO:0000313" key="1">
    <source>
        <dbReference type="EMBL" id="KAI5662146.1"/>
    </source>
</evidence>
<dbReference type="EMBL" id="CM044705">
    <property type="protein sequence ID" value="KAI5662146.1"/>
    <property type="molecule type" value="Genomic_DNA"/>
</dbReference>
<comment type="caution">
    <text evidence="1">The sequence shown here is derived from an EMBL/GenBank/DDBJ whole genome shotgun (WGS) entry which is preliminary data.</text>
</comment>
<protein>
    <submittedName>
        <fullName evidence="1">Uncharacterized protein</fullName>
    </submittedName>
</protein>
<gene>
    <name evidence="1" type="ORF">M9H77_21469</name>
</gene>
<accession>A0ACC0ARQ5</accession>
<organism evidence="1 2">
    <name type="scientific">Catharanthus roseus</name>
    <name type="common">Madagascar periwinkle</name>
    <name type="synonym">Vinca rosea</name>
    <dbReference type="NCBI Taxonomy" id="4058"/>
    <lineage>
        <taxon>Eukaryota</taxon>
        <taxon>Viridiplantae</taxon>
        <taxon>Streptophyta</taxon>
        <taxon>Embryophyta</taxon>
        <taxon>Tracheophyta</taxon>
        <taxon>Spermatophyta</taxon>
        <taxon>Magnoliopsida</taxon>
        <taxon>eudicotyledons</taxon>
        <taxon>Gunneridae</taxon>
        <taxon>Pentapetalae</taxon>
        <taxon>asterids</taxon>
        <taxon>lamiids</taxon>
        <taxon>Gentianales</taxon>
        <taxon>Apocynaceae</taxon>
        <taxon>Rauvolfioideae</taxon>
        <taxon>Vinceae</taxon>
        <taxon>Catharanthinae</taxon>
        <taxon>Catharanthus</taxon>
    </lineage>
</organism>
<keyword evidence="2" id="KW-1185">Reference proteome</keyword>
<proteinExistence type="predicted"/>